<dbReference type="SUPFAM" id="SSF51905">
    <property type="entry name" value="FAD/NAD(P)-binding domain"/>
    <property type="match status" value="1"/>
</dbReference>
<evidence type="ECO:0000259" key="6">
    <source>
        <dbReference type="Pfam" id="PF00732"/>
    </source>
</evidence>
<feature type="signal peptide" evidence="5">
    <location>
        <begin position="1"/>
        <end position="18"/>
    </location>
</feature>
<dbReference type="EMBL" id="JBANRG010000010">
    <property type="protein sequence ID" value="KAK7462984.1"/>
    <property type="molecule type" value="Genomic_DNA"/>
</dbReference>
<proteinExistence type="inferred from homology"/>
<feature type="domain" description="Glucose-methanol-choline oxidoreductase N-terminal" evidence="6">
    <location>
        <begin position="103"/>
        <end position="358"/>
    </location>
</feature>
<keyword evidence="4" id="KW-0274">FAD</keyword>
<dbReference type="SUPFAM" id="SSF54373">
    <property type="entry name" value="FAD-linked reductases, C-terminal domain"/>
    <property type="match status" value="1"/>
</dbReference>
<keyword evidence="3" id="KW-0285">Flavoprotein</keyword>
<dbReference type="InterPro" id="IPR000172">
    <property type="entry name" value="GMC_OxRdtase_N"/>
</dbReference>
<evidence type="ECO:0000256" key="2">
    <source>
        <dbReference type="ARBA" id="ARBA00010790"/>
    </source>
</evidence>
<dbReference type="PIRSF" id="PIRSF000137">
    <property type="entry name" value="Alcohol_oxidase"/>
    <property type="match status" value="1"/>
</dbReference>
<name>A0ABR1JK81_9AGAR</name>
<evidence type="ECO:0000256" key="1">
    <source>
        <dbReference type="ARBA" id="ARBA00001974"/>
    </source>
</evidence>
<evidence type="ECO:0000313" key="8">
    <source>
        <dbReference type="EMBL" id="KAK7462984.1"/>
    </source>
</evidence>
<evidence type="ECO:0000256" key="4">
    <source>
        <dbReference type="ARBA" id="ARBA00022827"/>
    </source>
</evidence>
<evidence type="ECO:0000313" key="9">
    <source>
        <dbReference type="Proteomes" id="UP001498398"/>
    </source>
</evidence>
<dbReference type="InterPro" id="IPR012132">
    <property type="entry name" value="GMC_OxRdtase"/>
</dbReference>
<accession>A0ABR1JK81</accession>
<feature type="chain" id="PRO_5046971216" evidence="5">
    <location>
        <begin position="19"/>
        <end position="609"/>
    </location>
</feature>
<comment type="caution">
    <text evidence="8">The sequence shown here is derived from an EMBL/GenBank/DDBJ whole genome shotgun (WGS) entry which is preliminary data.</text>
</comment>
<dbReference type="Proteomes" id="UP001498398">
    <property type="component" value="Unassembled WGS sequence"/>
</dbReference>
<feature type="domain" description="Glucose-methanol-choline oxidoreductase C-terminal" evidence="7">
    <location>
        <begin position="459"/>
        <end position="594"/>
    </location>
</feature>
<protein>
    <submittedName>
        <fullName evidence="8">Uncharacterized protein</fullName>
    </submittedName>
</protein>
<dbReference type="Pfam" id="PF13450">
    <property type="entry name" value="NAD_binding_8"/>
    <property type="match status" value="1"/>
</dbReference>
<reference evidence="8 9" key="1">
    <citation type="submission" date="2024-01" db="EMBL/GenBank/DDBJ databases">
        <title>A draft genome for the cacao thread blight pathogen Marasmiellus scandens.</title>
        <authorList>
            <person name="Baruah I.K."/>
            <person name="Leung J."/>
            <person name="Bukari Y."/>
            <person name="Amoako-Attah I."/>
            <person name="Meinhardt L.W."/>
            <person name="Bailey B.A."/>
            <person name="Cohen S.P."/>
        </authorList>
    </citation>
    <scope>NUCLEOTIDE SEQUENCE [LARGE SCALE GENOMIC DNA]</scope>
    <source>
        <strain evidence="8 9">GH-19</strain>
    </source>
</reference>
<dbReference type="Pfam" id="PF05199">
    <property type="entry name" value="GMC_oxred_C"/>
    <property type="match status" value="1"/>
</dbReference>
<dbReference type="PANTHER" id="PTHR11552">
    <property type="entry name" value="GLUCOSE-METHANOL-CHOLINE GMC OXIDOREDUCTASE"/>
    <property type="match status" value="1"/>
</dbReference>
<organism evidence="8 9">
    <name type="scientific">Marasmiellus scandens</name>
    <dbReference type="NCBI Taxonomy" id="2682957"/>
    <lineage>
        <taxon>Eukaryota</taxon>
        <taxon>Fungi</taxon>
        <taxon>Dikarya</taxon>
        <taxon>Basidiomycota</taxon>
        <taxon>Agaricomycotina</taxon>
        <taxon>Agaricomycetes</taxon>
        <taxon>Agaricomycetidae</taxon>
        <taxon>Agaricales</taxon>
        <taxon>Marasmiineae</taxon>
        <taxon>Omphalotaceae</taxon>
        <taxon>Marasmiellus</taxon>
    </lineage>
</organism>
<keyword evidence="9" id="KW-1185">Reference proteome</keyword>
<comment type="cofactor">
    <cofactor evidence="1">
        <name>FAD</name>
        <dbReference type="ChEBI" id="CHEBI:57692"/>
    </cofactor>
</comment>
<evidence type="ECO:0000256" key="5">
    <source>
        <dbReference type="SAM" id="SignalP"/>
    </source>
</evidence>
<evidence type="ECO:0000256" key="3">
    <source>
        <dbReference type="ARBA" id="ARBA00022630"/>
    </source>
</evidence>
<dbReference type="InterPro" id="IPR007867">
    <property type="entry name" value="GMC_OxRtase_C"/>
</dbReference>
<dbReference type="Pfam" id="PF00732">
    <property type="entry name" value="GMC_oxred_N"/>
    <property type="match status" value="1"/>
</dbReference>
<sequence>MHALRQILLLTAIPRILAALPSCAEVTTETTYDYAVVGAGAGGGPLAARLAESGFSVLVIDAGHDVHNINTTIPLYFIRSTEDPQLELNYTLDEYPPDFKFQKNDAWYPRSRGVGGSTIHNAMINVIAETRSDFDGLAEMFNDPTWSRNNMQAYYKKIERNRYTLPGPDHGTDGWVTTTLNPLLAALNPKFLDLQTVALFGALGITDVPLIDFNTIANDGALGGSLLSFTIDENHNRSSVRERLLDVQQKSGRLEFSLDTLATKILLCNNTNGVPTAYGVEMAPGAALAVASNFGGKVDLEPMLQNVTVKHEVIVSAGVFQSPQLLMLSGIGDSDHLQQVGIEPVVHLPGVGTNLQDHDEVPVIWKMKQNFSIYNDCTFLYTPEDDPCLKFWMDNARLNVYSFSGAFEAITSQSEGSPEPDMFAYYAPAYFPGFVRGFPEEFVAMSHNHVTAINLKAHPHSRGTVRLTGSHPQDLLNIQKNRFQSDGGDQDVVDLREGIKRSMKIMENLLIEGFVEGLAFPESLDSDEEIENHIFQSIFGHHACCTNPIGADDDPNAVLDGNFNVRGVNGLRVVDASSWGIVPGYFITTPIYMISEKAADVIIAAVKGE</sequence>
<keyword evidence="5" id="KW-0732">Signal</keyword>
<gene>
    <name evidence="8" type="ORF">VKT23_007565</name>
</gene>
<dbReference type="Gene3D" id="3.50.50.60">
    <property type="entry name" value="FAD/NAD(P)-binding domain"/>
    <property type="match status" value="1"/>
</dbReference>
<evidence type="ECO:0000259" key="7">
    <source>
        <dbReference type="Pfam" id="PF05199"/>
    </source>
</evidence>
<dbReference type="InterPro" id="IPR036188">
    <property type="entry name" value="FAD/NAD-bd_sf"/>
</dbReference>
<dbReference type="PANTHER" id="PTHR11552:SF147">
    <property type="entry name" value="CHOLINE DEHYDROGENASE, MITOCHONDRIAL"/>
    <property type="match status" value="1"/>
</dbReference>
<dbReference type="Gene3D" id="3.30.560.10">
    <property type="entry name" value="Glucose Oxidase, domain 3"/>
    <property type="match status" value="1"/>
</dbReference>
<comment type="similarity">
    <text evidence="2">Belongs to the GMC oxidoreductase family.</text>
</comment>